<gene>
    <name evidence="9 12" type="primary">ispE</name>
    <name evidence="12" type="ORF">FAK_34870</name>
</gene>
<evidence type="ECO:0000256" key="2">
    <source>
        <dbReference type="ARBA" id="ARBA00012052"/>
    </source>
</evidence>
<dbReference type="InterPro" id="IPR014721">
    <property type="entry name" value="Ribsml_uS5_D2-typ_fold_subgr"/>
</dbReference>
<comment type="function">
    <text evidence="9">Catalyzes the phosphorylation of the position 2 hydroxy group of 4-diphosphocytidyl-2C-methyl-D-erythritol.</text>
</comment>
<evidence type="ECO:0000256" key="3">
    <source>
        <dbReference type="ARBA" id="ARBA00017473"/>
    </source>
</evidence>
<dbReference type="SUPFAM" id="SSF54211">
    <property type="entry name" value="Ribosomal protein S5 domain 2-like"/>
    <property type="match status" value="1"/>
</dbReference>
<dbReference type="KEGG" id="dmp:FAK_34870"/>
<dbReference type="Pfam" id="PF08544">
    <property type="entry name" value="GHMP_kinases_C"/>
    <property type="match status" value="1"/>
</dbReference>
<dbReference type="GO" id="GO:0016114">
    <property type="term" value="P:terpenoid biosynthetic process"/>
    <property type="evidence" value="ECO:0007669"/>
    <property type="project" value="UniProtKB-UniRule"/>
</dbReference>
<comment type="pathway">
    <text evidence="9">Isoprenoid biosynthesis; isopentenyl diphosphate biosynthesis via DXP pathway; isopentenyl diphosphate from 1-deoxy-D-xylulose 5-phosphate: step 3/6.</text>
</comment>
<accession>A0AAU9ERF4</accession>
<dbReference type="PIRSF" id="PIRSF010376">
    <property type="entry name" value="IspE"/>
    <property type="match status" value="1"/>
</dbReference>
<dbReference type="SUPFAM" id="SSF55060">
    <property type="entry name" value="GHMP Kinase, C-terminal domain"/>
    <property type="match status" value="1"/>
</dbReference>
<feature type="active site" evidence="9">
    <location>
        <position position="11"/>
    </location>
</feature>
<dbReference type="AlphaFoldDB" id="A0AAU9ERF4"/>
<name>A0AAU9ERF4_9BACT</name>
<feature type="active site" evidence="9">
    <location>
        <position position="135"/>
    </location>
</feature>
<dbReference type="PANTHER" id="PTHR43527">
    <property type="entry name" value="4-DIPHOSPHOCYTIDYL-2-C-METHYL-D-ERYTHRITOL KINASE, CHLOROPLASTIC"/>
    <property type="match status" value="1"/>
</dbReference>
<dbReference type="InterPro" id="IPR004424">
    <property type="entry name" value="IspE"/>
</dbReference>
<evidence type="ECO:0000256" key="4">
    <source>
        <dbReference type="ARBA" id="ARBA00022679"/>
    </source>
</evidence>
<dbReference type="NCBIfam" id="NF011202">
    <property type="entry name" value="PRK14608.1"/>
    <property type="match status" value="1"/>
</dbReference>
<keyword evidence="6 9" id="KW-0418">Kinase</keyword>
<evidence type="ECO:0000256" key="6">
    <source>
        <dbReference type="ARBA" id="ARBA00022777"/>
    </source>
</evidence>
<dbReference type="RefSeq" id="WP_338602216.1">
    <property type="nucleotide sequence ID" value="NZ_AP028679.1"/>
</dbReference>
<dbReference type="EC" id="2.7.1.148" evidence="2 9"/>
<dbReference type="InterPro" id="IPR036554">
    <property type="entry name" value="GHMP_kinase_C_sf"/>
</dbReference>
<evidence type="ECO:0000256" key="8">
    <source>
        <dbReference type="ARBA" id="ARBA00032554"/>
    </source>
</evidence>
<dbReference type="Gene3D" id="3.30.70.890">
    <property type="entry name" value="GHMP kinase, C-terminal domain"/>
    <property type="match status" value="1"/>
</dbReference>
<dbReference type="Pfam" id="PF00288">
    <property type="entry name" value="GHMP_kinases_N"/>
    <property type="match status" value="1"/>
</dbReference>
<proteinExistence type="inferred from homology"/>
<evidence type="ECO:0000313" key="12">
    <source>
        <dbReference type="EMBL" id="BEQ16421.1"/>
    </source>
</evidence>
<dbReference type="EMBL" id="AP028679">
    <property type="protein sequence ID" value="BEQ16421.1"/>
    <property type="molecule type" value="Genomic_DNA"/>
</dbReference>
<feature type="binding site" evidence="9">
    <location>
        <begin position="93"/>
        <end position="103"/>
    </location>
    <ligand>
        <name>ATP</name>
        <dbReference type="ChEBI" id="CHEBI:30616"/>
    </ligand>
</feature>
<dbReference type="InterPro" id="IPR013750">
    <property type="entry name" value="GHMP_kinase_C_dom"/>
</dbReference>
<keyword evidence="13" id="KW-1185">Reference proteome</keyword>
<evidence type="ECO:0000259" key="11">
    <source>
        <dbReference type="Pfam" id="PF08544"/>
    </source>
</evidence>
<dbReference type="InterPro" id="IPR006204">
    <property type="entry name" value="GHMP_kinase_N_dom"/>
</dbReference>
<evidence type="ECO:0000256" key="5">
    <source>
        <dbReference type="ARBA" id="ARBA00022741"/>
    </source>
</evidence>
<evidence type="ECO:0000256" key="1">
    <source>
        <dbReference type="ARBA" id="ARBA00009684"/>
    </source>
</evidence>
<dbReference type="GO" id="GO:0005524">
    <property type="term" value="F:ATP binding"/>
    <property type="evidence" value="ECO:0007669"/>
    <property type="project" value="UniProtKB-UniRule"/>
</dbReference>
<keyword evidence="7 9" id="KW-0067">ATP-binding</keyword>
<dbReference type="GO" id="GO:0050515">
    <property type="term" value="F:4-(cytidine 5'-diphospho)-2-C-methyl-D-erythritol kinase activity"/>
    <property type="evidence" value="ECO:0007669"/>
    <property type="project" value="UniProtKB-UniRule"/>
</dbReference>
<evidence type="ECO:0000259" key="10">
    <source>
        <dbReference type="Pfam" id="PF00288"/>
    </source>
</evidence>
<protein>
    <recommendedName>
        <fullName evidence="3 9">4-diphosphocytidyl-2-C-methyl-D-erythritol kinase</fullName>
        <shortName evidence="9">CMK</shortName>
        <ecNumber evidence="2 9">2.7.1.148</ecNumber>
    </recommendedName>
    <alternativeName>
        <fullName evidence="8 9">4-(cytidine-5'-diphospho)-2-C-methyl-D-erythritol kinase</fullName>
    </alternativeName>
</protein>
<keyword evidence="4 9" id="KW-0808">Transferase</keyword>
<organism evidence="12 13">
    <name type="scientific">Desulfoferula mesophila</name>
    <dbReference type="NCBI Taxonomy" id="3058419"/>
    <lineage>
        <taxon>Bacteria</taxon>
        <taxon>Pseudomonadati</taxon>
        <taxon>Thermodesulfobacteriota</taxon>
        <taxon>Desulfarculia</taxon>
        <taxon>Desulfarculales</taxon>
        <taxon>Desulfarculaceae</taxon>
        <taxon>Desulfoferula</taxon>
    </lineage>
</organism>
<evidence type="ECO:0000313" key="13">
    <source>
        <dbReference type="Proteomes" id="UP001366166"/>
    </source>
</evidence>
<sequence>MKQLTLSAPAKVNLFLRVLGRRPDGYHDLATLMQPLDLADTLTARLGSPGLSLTCDRSELAGPDNLVLAAARAYYAALGREPAASFELTKRIPVAAGLGGGSSDAAAALMALNALHDGALEPRRMVELAAGLGADVPFFLAGCTAWCTGIGERVEPWPDFPLLDMVLVNPRFALSTAHVYQQFDFYWTNPHQPIRIKRPSRNATSLAQLLVNDLEKVSLEEHPTLGQIKQTLRKTGARGCLMSGSGPTVFGVFADAAQAEQAARNLRAQGRWWVRSCRGVRA</sequence>
<dbReference type="GO" id="GO:0019288">
    <property type="term" value="P:isopentenyl diphosphate biosynthetic process, methylerythritol 4-phosphate pathway"/>
    <property type="evidence" value="ECO:0007669"/>
    <property type="project" value="UniProtKB-UniRule"/>
</dbReference>
<comment type="catalytic activity">
    <reaction evidence="9">
        <text>4-CDP-2-C-methyl-D-erythritol + ATP = 4-CDP-2-C-methyl-D-erythritol 2-phosphate + ADP + H(+)</text>
        <dbReference type="Rhea" id="RHEA:18437"/>
        <dbReference type="ChEBI" id="CHEBI:15378"/>
        <dbReference type="ChEBI" id="CHEBI:30616"/>
        <dbReference type="ChEBI" id="CHEBI:57823"/>
        <dbReference type="ChEBI" id="CHEBI:57919"/>
        <dbReference type="ChEBI" id="CHEBI:456216"/>
        <dbReference type="EC" id="2.7.1.148"/>
    </reaction>
</comment>
<reference evidence="13" key="1">
    <citation type="journal article" date="2023" name="Arch. Microbiol.">
        <title>Desulfoferula mesophilus gen. nov. sp. nov., a mesophilic sulfate-reducing bacterium isolated from a brackish lake sediment.</title>
        <authorList>
            <person name="Watanabe T."/>
            <person name="Yabe T."/>
            <person name="Tsuji J.M."/>
            <person name="Fukui M."/>
        </authorList>
    </citation>
    <scope>NUCLEOTIDE SEQUENCE [LARGE SCALE GENOMIC DNA]</scope>
    <source>
        <strain evidence="13">12FAK</strain>
    </source>
</reference>
<dbReference type="Gene3D" id="3.30.230.10">
    <property type="match status" value="1"/>
</dbReference>
<keyword evidence="9" id="KW-0414">Isoprene biosynthesis</keyword>
<dbReference type="InterPro" id="IPR020568">
    <property type="entry name" value="Ribosomal_Su5_D2-typ_SF"/>
</dbReference>
<dbReference type="PANTHER" id="PTHR43527:SF2">
    <property type="entry name" value="4-DIPHOSPHOCYTIDYL-2-C-METHYL-D-ERYTHRITOL KINASE, CHLOROPLASTIC"/>
    <property type="match status" value="1"/>
</dbReference>
<keyword evidence="5 9" id="KW-0547">Nucleotide-binding</keyword>
<feature type="domain" description="GHMP kinase C-terminal" evidence="11">
    <location>
        <begin position="203"/>
        <end position="270"/>
    </location>
</feature>
<dbReference type="Proteomes" id="UP001366166">
    <property type="component" value="Chromosome"/>
</dbReference>
<dbReference type="HAMAP" id="MF_00061">
    <property type="entry name" value="IspE"/>
    <property type="match status" value="1"/>
</dbReference>
<evidence type="ECO:0000256" key="7">
    <source>
        <dbReference type="ARBA" id="ARBA00022840"/>
    </source>
</evidence>
<dbReference type="NCBIfam" id="TIGR00154">
    <property type="entry name" value="ispE"/>
    <property type="match status" value="1"/>
</dbReference>
<evidence type="ECO:0000256" key="9">
    <source>
        <dbReference type="HAMAP-Rule" id="MF_00061"/>
    </source>
</evidence>
<comment type="similarity">
    <text evidence="1 9">Belongs to the GHMP kinase family. IspE subfamily.</text>
</comment>
<feature type="domain" description="GHMP kinase N-terminal" evidence="10">
    <location>
        <begin position="65"/>
        <end position="142"/>
    </location>
</feature>